<evidence type="ECO:0000259" key="1">
    <source>
        <dbReference type="PROSITE" id="PS51671"/>
    </source>
</evidence>
<evidence type="ECO:0000313" key="2">
    <source>
        <dbReference type="EMBL" id="MDQ8193472.1"/>
    </source>
</evidence>
<reference evidence="2 3" key="1">
    <citation type="submission" date="2023-04" db="EMBL/GenBank/DDBJ databases">
        <title>A novel bacteria isolated from coastal sediment.</title>
        <authorList>
            <person name="Liu X.-J."/>
            <person name="Du Z.-J."/>
        </authorList>
    </citation>
    <scope>NUCLEOTIDE SEQUENCE [LARGE SCALE GENOMIC DNA]</scope>
    <source>
        <strain evidence="2 3">SDUM461004</strain>
    </source>
</reference>
<name>A0ABU1AF78_9BACT</name>
<comment type="caution">
    <text evidence="2">The sequence shown here is derived from an EMBL/GenBank/DDBJ whole genome shotgun (WGS) entry which is preliminary data.</text>
</comment>
<dbReference type="RefSeq" id="WP_308983967.1">
    <property type="nucleotide sequence ID" value="NZ_JARXIC010000004.1"/>
</dbReference>
<dbReference type="Proteomes" id="UP001243717">
    <property type="component" value="Unassembled WGS sequence"/>
</dbReference>
<dbReference type="Pfam" id="PF13740">
    <property type="entry name" value="ACT_6"/>
    <property type="match status" value="1"/>
</dbReference>
<dbReference type="PANTHER" id="PTHR34875:SF6">
    <property type="entry name" value="UPF0237 PROTEIN MJ1558"/>
    <property type="match status" value="1"/>
</dbReference>
<dbReference type="Gene3D" id="3.30.70.260">
    <property type="match status" value="2"/>
</dbReference>
<proteinExistence type="predicted"/>
<dbReference type="PANTHER" id="PTHR34875">
    <property type="entry name" value="UPF0237 PROTEIN MJ1558"/>
    <property type="match status" value="1"/>
</dbReference>
<dbReference type="InterPro" id="IPR002912">
    <property type="entry name" value="ACT_dom"/>
</dbReference>
<dbReference type="InterPro" id="IPR045865">
    <property type="entry name" value="ACT-like_dom_sf"/>
</dbReference>
<dbReference type="CDD" id="cd04869">
    <property type="entry name" value="ACT_GcvR_2"/>
    <property type="match status" value="1"/>
</dbReference>
<gene>
    <name evidence="2" type="ORF">QEH59_03485</name>
</gene>
<dbReference type="InterPro" id="IPR016867">
    <property type="entry name" value="GcvR"/>
</dbReference>
<dbReference type="EMBL" id="JARXIC010000004">
    <property type="protein sequence ID" value="MDQ8193472.1"/>
    <property type="molecule type" value="Genomic_DNA"/>
</dbReference>
<dbReference type="PIRSF" id="PIRSF028103">
    <property type="entry name" value="GcvR"/>
    <property type="match status" value="1"/>
</dbReference>
<evidence type="ECO:0000313" key="3">
    <source>
        <dbReference type="Proteomes" id="UP001243717"/>
    </source>
</evidence>
<keyword evidence="3" id="KW-1185">Reference proteome</keyword>
<accession>A0ABU1AF78</accession>
<protein>
    <submittedName>
        <fullName evidence="2">ACT domain-containing protein</fullName>
    </submittedName>
</protein>
<dbReference type="SUPFAM" id="SSF55021">
    <property type="entry name" value="ACT-like"/>
    <property type="match status" value="2"/>
</dbReference>
<organism evidence="2 3">
    <name type="scientific">Thalassobacterium sedimentorum</name>
    <dbReference type="NCBI Taxonomy" id="3041258"/>
    <lineage>
        <taxon>Bacteria</taxon>
        <taxon>Pseudomonadati</taxon>
        <taxon>Verrucomicrobiota</taxon>
        <taxon>Opitutia</taxon>
        <taxon>Puniceicoccales</taxon>
        <taxon>Coraliomargaritaceae</taxon>
        <taxon>Thalassobacterium</taxon>
    </lineage>
</organism>
<dbReference type="InterPro" id="IPR050990">
    <property type="entry name" value="UPF0237/GcvR_regulator"/>
</dbReference>
<sequence length="170" mass="18290">MDGVLVLTISGRDRAGLVEKLADVIATHGGNWEHCRMAHLAGRFVGLLEVTVAGDQQQDLEVALRTISDLDVMIAAGTTCSSMESLRQFDLEVVGSDQPGIVREVFKALALAGVNVEELSTRAYSAPSSGGMLFEAKARLACSPEIDRDAIRSRLEQIAQDVMVDIHLPD</sequence>
<feature type="domain" description="ACT" evidence="1">
    <location>
        <begin position="90"/>
        <end position="169"/>
    </location>
</feature>
<dbReference type="PROSITE" id="PS51671">
    <property type="entry name" value="ACT"/>
    <property type="match status" value="1"/>
</dbReference>